<comment type="caution">
    <text evidence="2">The sequence shown here is derived from an EMBL/GenBank/DDBJ whole genome shotgun (WGS) entry which is preliminary data.</text>
</comment>
<evidence type="ECO:0000313" key="3">
    <source>
        <dbReference type="Proteomes" id="UP000306602"/>
    </source>
</evidence>
<name>A0A4V3XKL0_9RHOB</name>
<accession>A0A4V3XKL0</accession>
<dbReference type="SUPFAM" id="SSF50814">
    <property type="entry name" value="Lipocalins"/>
    <property type="match status" value="1"/>
</dbReference>
<evidence type="ECO:0000259" key="1">
    <source>
        <dbReference type="Pfam" id="PF08212"/>
    </source>
</evidence>
<dbReference type="InterPro" id="IPR012674">
    <property type="entry name" value="Calycin"/>
</dbReference>
<feature type="domain" description="Lipocalin/cytosolic fatty-acid binding" evidence="1">
    <location>
        <begin position="108"/>
        <end position="163"/>
    </location>
</feature>
<keyword evidence="3" id="KW-1185">Reference proteome</keyword>
<sequence length="171" mass="18622">MIHAARRVFVLGGLAALTGVLPGCALVSNAPLKDTRHPGPLRDPAAPIASQVDVTLDRLRGEWRVLSSAGALAPKRRFQVRALSDGGAVFVQDGRADLPATDLGQGRFGVLKQQYWVHWMDADATVALVGVLNAPAVWIMTRAAPPADRVNAAWEVFDWYGYNREWMRAPE</sequence>
<evidence type="ECO:0000313" key="2">
    <source>
        <dbReference type="EMBL" id="THH37373.1"/>
    </source>
</evidence>
<gene>
    <name evidence="2" type="ORF">E4Z66_10715</name>
</gene>
<proteinExistence type="predicted"/>
<dbReference type="Proteomes" id="UP000306602">
    <property type="component" value="Unassembled WGS sequence"/>
</dbReference>
<reference evidence="2 3" key="1">
    <citation type="submission" date="2019-04" db="EMBL/GenBank/DDBJ databases">
        <title>Shimia ponticola sp. nov., isolated from seawater.</title>
        <authorList>
            <person name="Kim Y.-O."/>
            <person name="Yoon J.-H."/>
        </authorList>
    </citation>
    <scope>NUCLEOTIDE SEQUENCE [LARGE SCALE GENOMIC DNA]</scope>
    <source>
        <strain evidence="2 3">MYP11</strain>
    </source>
</reference>
<protein>
    <submittedName>
        <fullName evidence="2">Lipocalin</fullName>
    </submittedName>
</protein>
<dbReference type="EMBL" id="SRKY01000002">
    <property type="protein sequence ID" value="THH37373.1"/>
    <property type="molecule type" value="Genomic_DNA"/>
</dbReference>
<dbReference type="OrthoDB" id="594739at2"/>
<organism evidence="2 3">
    <name type="scientific">Aliishimia ponticola</name>
    <dbReference type="NCBI Taxonomy" id="2499833"/>
    <lineage>
        <taxon>Bacteria</taxon>
        <taxon>Pseudomonadati</taxon>
        <taxon>Pseudomonadota</taxon>
        <taxon>Alphaproteobacteria</taxon>
        <taxon>Rhodobacterales</taxon>
        <taxon>Paracoccaceae</taxon>
        <taxon>Aliishimia</taxon>
    </lineage>
</organism>
<dbReference type="RefSeq" id="WP_136462969.1">
    <property type="nucleotide sequence ID" value="NZ_SRKY01000002.1"/>
</dbReference>
<dbReference type="Pfam" id="PF08212">
    <property type="entry name" value="Lipocalin_2"/>
    <property type="match status" value="1"/>
</dbReference>
<dbReference type="AlphaFoldDB" id="A0A4V3XKL0"/>
<dbReference type="InterPro" id="IPR000566">
    <property type="entry name" value="Lipocln_cytosolic_FA-bd_dom"/>
</dbReference>